<accession>A0A5A7SLI5</accession>
<dbReference type="AlphaFoldDB" id="A0A5A7SLI5"/>
<reference evidence="1 2" key="1">
    <citation type="submission" date="2019-08" db="EMBL/GenBank/DDBJ databases">
        <title>Draft genome sequences of two oriental melons (Cucumis melo L. var makuwa).</title>
        <authorList>
            <person name="Kwon S.-Y."/>
        </authorList>
    </citation>
    <scope>NUCLEOTIDE SEQUENCE [LARGE SCALE GENOMIC DNA]</scope>
    <source>
        <strain evidence="2">cv. SW 3</strain>
        <tissue evidence="1">Leaf</tissue>
    </source>
</reference>
<dbReference type="Proteomes" id="UP000321393">
    <property type="component" value="Unassembled WGS sequence"/>
</dbReference>
<comment type="caution">
    <text evidence="1">The sequence shown here is derived from an EMBL/GenBank/DDBJ whole genome shotgun (WGS) entry which is preliminary data.</text>
</comment>
<organism evidence="1 2">
    <name type="scientific">Cucumis melo var. makuwa</name>
    <name type="common">Oriental melon</name>
    <dbReference type="NCBI Taxonomy" id="1194695"/>
    <lineage>
        <taxon>Eukaryota</taxon>
        <taxon>Viridiplantae</taxon>
        <taxon>Streptophyta</taxon>
        <taxon>Embryophyta</taxon>
        <taxon>Tracheophyta</taxon>
        <taxon>Spermatophyta</taxon>
        <taxon>Magnoliopsida</taxon>
        <taxon>eudicotyledons</taxon>
        <taxon>Gunneridae</taxon>
        <taxon>Pentapetalae</taxon>
        <taxon>rosids</taxon>
        <taxon>fabids</taxon>
        <taxon>Cucurbitales</taxon>
        <taxon>Cucurbitaceae</taxon>
        <taxon>Benincaseae</taxon>
        <taxon>Cucumis</taxon>
    </lineage>
</organism>
<evidence type="ECO:0000313" key="2">
    <source>
        <dbReference type="Proteomes" id="UP000321393"/>
    </source>
</evidence>
<evidence type="ECO:0000313" key="1">
    <source>
        <dbReference type="EMBL" id="KAA0026002.1"/>
    </source>
</evidence>
<sequence>MPLSVSRFPAKPRLPSAASRADACLQAEPPNPFEPLSLLLVLCSYLPDCLSVSSGFATDQFVLGAPSGHRRLDFRSYGSACCTCSGTCQLLGRGRGKGKGKLVGD</sequence>
<proteinExistence type="predicted"/>
<protein>
    <submittedName>
        <fullName evidence="1">Uncharacterized protein</fullName>
    </submittedName>
</protein>
<dbReference type="EMBL" id="SSTE01023063">
    <property type="protein sequence ID" value="KAA0026002.1"/>
    <property type="molecule type" value="Genomic_DNA"/>
</dbReference>
<name>A0A5A7SLI5_CUCMM</name>
<gene>
    <name evidence="1" type="ORF">E6C27_scaffold34G003250</name>
</gene>